<comment type="subcellular location">
    <subcellularLocation>
        <location evidence="1 5">Periplasm</location>
    </subcellularLocation>
</comment>
<comment type="caution">
    <text evidence="9">The sequence shown here is derived from an EMBL/GenBank/DDBJ whole genome shotgun (WGS) entry which is preliminary data.</text>
</comment>
<sequence length="445" mass="49132">MQDDIHTWRSSLVINLFRGLLVVLCFASGMVAAEEKNILVTSGSDRAAPIAVVPFGWQGGNVLPEDMAEIISNDLRNSGYYAPIPKQNMISLPTQASEVIFRDWKALGAQYVMVGNITPAGGRLQIQYALFNVATEQQVLTGNVSGTNDQLRDMAHYIADQSFEKLTGIKGAFSTRMLYVTAERFSENNTRYTLQRSDYDGARAVTLLQSREPILSPRFAPDGKRIAYVSFEQKRPRIFVQHIDTGRREQITNFEGLNGAPAWSPDGSKLAFVLSKDGNPEIYVINLASRQLSRVTNDSSIDTEPFFGKDGSTLYFTSDRGGKPQIYKTNINGGGAERVTFVGNYNANPKLSADEKTLVMIHRQDGFTNFKVAVQDLARGSVKILTDSNLDESPTVAPNGTMVIYATRQQGRGVLMLVSINGRVRLPLPTAQGEVREPSWSPYLN</sequence>
<keyword evidence="3 5" id="KW-0732">Signal</keyword>
<keyword evidence="5" id="KW-0131">Cell cycle</keyword>
<comment type="subunit">
    <text evidence="5">The Tol-Pal system is composed of five core proteins: the inner membrane proteins TolA, TolQ and TolR, the periplasmic protein TolB and the outer membrane protein Pal. They form a network linking the inner and outer membranes and the peptidoglycan layer.</text>
</comment>
<dbReference type="Pfam" id="PF07676">
    <property type="entry name" value="PD40"/>
    <property type="match status" value="4"/>
</dbReference>
<dbReference type="PANTHER" id="PTHR36842">
    <property type="entry name" value="PROTEIN TOLB HOMOLOG"/>
    <property type="match status" value="1"/>
</dbReference>
<evidence type="ECO:0000256" key="5">
    <source>
        <dbReference type="HAMAP-Rule" id="MF_00671"/>
    </source>
</evidence>
<dbReference type="Proteomes" id="UP000269044">
    <property type="component" value="Unassembled WGS sequence"/>
</dbReference>
<dbReference type="PANTHER" id="PTHR36842:SF1">
    <property type="entry name" value="PROTEIN TOLB"/>
    <property type="match status" value="1"/>
</dbReference>
<proteinExistence type="inferred from homology"/>
<dbReference type="Gene3D" id="3.40.50.10070">
    <property type="entry name" value="TolB, N-terminal domain"/>
    <property type="match status" value="1"/>
</dbReference>
<dbReference type="Gene3D" id="2.120.10.30">
    <property type="entry name" value="TolB, C-terminal domain"/>
    <property type="match status" value="1"/>
</dbReference>
<dbReference type="InterPro" id="IPR011042">
    <property type="entry name" value="6-blade_b-propeller_TolB-like"/>
</dbReference>
<keyword evidence="6" id="KW-0472">Membrane</keyword>
<evidence type="ECO:0000256" key="3">
    <source>
        <dbReference type="ARBA" id="ARBA00022729"/>
    </source>
</evidence>
<dbReference type="HAMAP" id="MF_00671">
    <property type="entry name" value="TolB"/>
    <property type="match status" value="1"/>
</dbReference>
<feature type="domain" description="TolB N-terminal" evidence="7">
    <location>
        <begin position="37"/>
        <end position="139"/>
    </location>
</feature>
<dbReference type="Proteomes" id="UP000267908">
    <property type="component" value="Unassembled WGS sequence"/>
</dbReference>
<dbReference type="NCBIfam" id="TIGR02800">
    <property type="entry name" value="propeller_TolB"/>
    <property type="match status" value="1"/>
</dbReference>
<comment type="similarity">
    <text evidence="2 5">Belongs to the TolB family.</text>
</comment>
<evidence type="ECO:0000256" key="1">
    <source>
        <dbReference type="ARBA" id="ARBA00004418"/>
    </source>
</evidence>
<evidence type="ECO:0000256" key="6">
    <source>
        <dbReference type="SAM" id="Phobius"/>
    </source>
</evidence>
<keyword evidence="5" id="KW-0132">Cell division</keyword>
<dbReference type="Pfam" id="PF04052">
    <property type="entry name" value="TolB_N"/>
    <property type="match status" value="1"/>
</dbReference>
<evidence type="ECO:0000313" key="8">
    <source>
        <dbReference type="EMBL" id="RMP16085.1"/>
    </source>
</evidence>
<evidence type="ECO:0000256" key="4">
    <source>
        <dbReference type="ARBA" id="ARBA00022764"/>
    </source>
</evidence>
<evidence type="ECO:0000259" key="7">
    <source>
        <dbReference type="Pfam" id="PF04052"/>
    </source>
</evidence>
<evidence type="ECO:0000313" key="9">
    <source>
        <dbReference type="EMBL" id="RMQ30073.1"/>
    </source>
</evidence>
<dbReference type="GO" id="GO:0042597">
    <property type="term" value="C:periplasmic space"/>
    <property type="evidence" value="ECO:0007669"/>
    <property type="project" value="UniProtKB-SubCell"/>
</dbReference>
<dbReference type="InterPro" id="IPR007195">
    <property type="entry name" value="TolB_N"/>
</dbReference>
<evidence type="ECO:0000256" key="2">
    <source>
        <dbReference type="ARBA" id="ARBA00009820"/>
    </source>
</evidence>
<dbReference type="InterPro" id="IPR014167">
    <property type="entry name" value="Tol-Pal_TolB"/>
</dbReference>
<comment type="function">
    <text evidence="5">Part of the Tol-Pal system, which plays a role in outer membrane invagination during cell division and is important for maintaining outer membrane integrity.</text>
</comment>
<keyword evidence="4 5" id="KW-0574">Periplasm</keyword>
<reference evidence="10 11" key="1">
    <citation type="submission" date="2018-08" db="EMBL/GenBank/DDBJ databases">
        <title>Recombination of ecologically and evolutionarily significant loci maintains genetic cohesion in the Pseudomonas syringae species complex.</title>
        <authorList>
            <person name="Dillon M."/>
            <person name="Thakur S."/>
            <person name="Almeida R.N.D."/>
            <person name="Weir B.S."/>
            <person name="Guttman D.S."/>
        </authorList>
    </citation>
    <scope>NUCLEOTIDE SEQUENCE [LARGE SCALE GENOMIC DNA]</scope>
    <source>
        <strain evidence="9 11">ICMP 13052</strain>
        <strain evidence="8 10">ICMP 4330</strain>
    </source>
</reference>
<dbReference type="EMBL" id="RBQG01000091">
    <property type="protein sequence ID" value="RMP16085.1"/>
    <property type="molecule type" value="Genomic_DNA"/>
</dbReference>
<keyword evidence="6" id="KW-1133">Transmembrane helix</keyword>
<dbReference type="GO" id="GO:0051301">
    <property type="term" value="P:cell division"/>
    <property type="evidence" value="ECO:0007669"/>
    <property type="project" value="UniProtKB-UniRule"/>
</dbReference>
<organism evidence="9 11">
    <name type="scientific">Pseudomonas syringae pv. delphinii</name>
    <dbReference type="NCBI Taxonomy" id="192088"/>
    <lineage>
        <taxon>Bacteria</taxon>
        <taxon>Pseudomonadati</taxon>
        <taxon>Pseudomonadota</taxon>
        <taxon>Gammaproteobacteria</taxon>
        <taxon>Pseudomonadales</taxon>
        <taxon>Pseudomonadaceae</taxon>
        <taxon>Pseudomonas</taxon>
    </lineage>
</organism>
<keyword evidence="6" id="KW-0812">Transmembrane</keyword>
<dbReference type="SUPFAM" id="SSF52964">
    <property type="entry name" value="TolB, N-terminal domain"/>
    <property type="match status" value="1"/>
</dbReference>
<accession>A0A0N8RD31</accession>
<feature type="transmembrane region" description="Helical" evidence="6">
    <location>
        <begin position="12"/>
        <end position="33"/>
    </location>
</feature>
<evidence type="ECO:0000313" key="11">
    <source>
        <dbReference type="Proteomes" id="UP000269044"/>
    </source>
</evidence>
<evidence type="ECO:0000313" key="10">
    <source>
        <dbReference type="Proteomes" id="UP000267908"/>
    </source>
</evidence>
<name>A0A0N8RD31_9PSED</name>
<protein>
    <recommendedName>
        <fullName evidence="5">Tol-Pal system protein TolB</fullName>
    </recommendedName>
</protein>
<dbReference type="InterPro" id="IPR011659">
    <property type="entry name" value="WD40"/>
</dbReference>
<dbReference type="GO" id="GO:0017038">
    <property type="term" value="P:protein import"/>
    <property type="evidence" value="ECO:0007669"/>
    <property type="project" value="InterPro"/>
</dbReference>
<dbReference type="EMBL" id="RBRA01000003">
    <property type="protein sequence ID" value="RMQ30073.1"/>
    <property type="molecule type" value="Genomic_DNA"/>
</dbReference>
<dbReference type="SUPFAM" id="SSF69304">
    <property type="entry name" value="Tricorn protease N-terminal domain"/>
    <property type="match status" value="1"/>
</dbReference>
<dbReference type="AlphaFoldDB" id="A0A0N8RD31"/>
<gene>
    <name evidence="5" type="primary">tolB</name>
    <name evidence="9" type="ORF">ALQ08_04031</name>
    <name evidence="8" type="ORF">ALQ28_04904</name>
</gene>